<feature type="domain" description="Transcriptional repressor PaaX-like N-terminal" evidence="1">
    <location>
        <begin position="21"/>
        <end position="86"/>
    </location>
</feature>
<dbReference type="InterPro" id="IPR013225">
    <property type="entry name" value="PaaX_C"/>
</dbReference>
<dbReference type="InterPro" id="IPR048846">
    <property type="entry name" value="PaaX-like_central"/>
</dbReference>
<keyword evidence="5" id="KW-1185">Reference proteome</keyword>
<comment type="caution">
    <text evidence="4">The sequence shown here is derived from an EMBL/GenBank/DDBJ whole genome shotgun (WGS) entry which is preliminary data.</text>
</comment>
<dbReference type="Gene3D" id="3.30.70.2650">
    <property type="match status" value="1"/>
</dbReference>
<dbReference type="Gene3D" id="1.10.10.10">
    <property type="entry name" value="Winged helix-like DNA-binding domain superfamily/Winged helix DNA-binding domain"/>
    <property type="match status" value="1"/>
</dbReference>
<dbReference type="EMBL" id="BAABEO010000034">
    <property type="protein sequence ID" value="GAA3702689.1"/>
    <property type="molecule type" value="Genomic_DNA"/>
</dbReference>
<dbReference type="Proteomes" id="UP001500752">
    <property type="component" value="Unassembled WGS sequence"/>
</dbReference>
<dbReference type="InterPro" id="IPR012906">
    <property type="entry name" value="PaaX-like_N"/>
</dbReference>
<dbReference type="Pfam" id="PF08223">
    <property type="entry name" value="PaaX_C"/>
    <property type="match status" value="1"/>
</dbReference>
<dbReference type="PIRSF" id="PIRSF020623">
    <property type="entry name" value="PaaX"/>
    <property type="match status" value="1"/>
</dbReference>
<dbReference type="InterPro" id="IPR011965">
    <property type="entry name" value="PaaX_trns_reg"/>
</dbReference>
<dbReference type="PANTHER" id="PTHR30319">
    <property type="entry name" value="PHENYLACETIC ACID REGULATOR-RELATED TRANSCRIPTIONAL REPRESSOR"/>
    <property type="match status" value="1"/>
</dbReference>
<dbReference type="InterPro" id="IPR036390">
    <property type="entry name" value="WH_DNA-bd_sf"/>
</dbReference>
<accession>A0ABP7DD61</accession>
<dbReference type="Pfam" id="PF20803">
    <property type="entry name" value="PaaX_M"/>
    <property type="match status" value="1"/>
</dbReference>
<organism evidence="4 5">
    <name type="scientific">Arthrobacter ginkgonis</name>
    <dbReference type="NCBI Taxonomy" id="1630594"/>
    <lineage>
        <taxon>Bacteria</taxon>
        <taxon>Bacillati</taxon>
        <taxon>Actinomycetota</taxon>
        <taxon>Actinomycetes</taxon>
        <taxon>Micrococcales</taxon>
        <taxon>Micrococcaceae</taxon>
        <taxon>Arthrobacter</taxon>
    </lineage>
</organism>
<proteinExistence type="predicted"/>
<evidence type="ECO:0000259" key="3">
    <source>
        <dbReference type="Pfam" id="PF20803"/>
    </source>
</evidence>
<dbReference type="InterPro" id="IPR036388">
    <property type="entry name" value="WH-like_DNA-bd_sf"/>
</dbReference>
<name>A0ABP7DD61_9MICC</name>
<dbReference type="Pfam" id="PF07848">
    <property type="entry name" value="PaaX"/>
    <property type="match status" value="1"/>
</dbReference>
<evidence type="ECO:0000313" key="4">
    <source>
        <dbReference type="EMBL" id="GAA3702689.1"/>
    </source>
</evidence>
<dbReference type="PANTHER" id="PTHR30319:SF1">
    <property type="entry name" value="TRANSCRIPTIONAL REPRESSOR PAAX"/>
    <property type="match status" value="1"/>
</dbReference>
<evidence type="ECO:0000259" key="1">
    <source>
        <dbReference type="Pfam" id="PF07848"/>
    </source>
</evidence>
<feature type="domain" description="Transcriptional repressor PaaX-like C-terminal" evidence="2">
    <location>
        <begin position="191"/>
        <end position="275"/>
    </location>
</feature>
<evidence type="ECO:0000313" key="5">
    <source>
        <dbReference type="Proteomes" id="UP001500752"/>
    </source>
</evidence>
<evidence type="ECO:0000259" key="2">
    <source>
        <dbReference type="Pfam" id="PF08223"/>
    </source>
</evidence>
<reference evidence="5" key="1">
    <citation type="journal article" date="2019" name="Int. J. Syst. Evol. Microbiol.">
        <title>The Global Catalogue of Microorganisms (GCM) 10K type strain sequencing project: providing services to taxonomists for standard genome sequencing and annotation.</title>
        <authorList>
            <consortium name="The Broad Institute Genomics Platform"/>
            <consortium name="The Broad Institute Genome Sequencing Center for Infectious Disease"/>
            <person name="Wu L."/>
            <person name="Ma J."/>
        </authorList>
    </citation>
    <scope>NUCLEOTIDE SEQUENCE [LARGE SCALE GENOMIC DNA]</scope>
    <source>
        <strain evidence="5">JCM 30742</strain>
    </source>
</reference>
<dbReference type="Gene3D" id="1.20.58.1460">
    <property type="match status" value="1"/>
</dbReference>
<feature type="domain" description="Transcriptional repressor PaaX-like central Cas2-like" evidence="3">
    <location>
        <begin position="108"/>
        <end position="170"/>
    </location>
</feature>
<gene>
    <name evidence="4" type="ORF">GCM10023081_43830</name>
</gene>
<protein>
    <submittedName>
        <fullName evidence="4">PaaX family transcriptional regulator C-terminal domain-containing protein</fullName>
    </submittedName>
</protein>
<sequence length="312" mass="33321">MANPAQVSASATASAQVRISARNMLVTIFGYTWRHWHDHLPSGALVELMGDFGVSPANARATLSRMAREGLLESAKSGRNTFYRVAGGTVARVGTGTRRIVSRGDAGTWDGTWTVVLYSIPEERRDSRAGFREQLRREGFAPFYDGAWIAPGRRSAAALRAVADLGVPQASVLTVPDADLAAVGRAPLESWDLDAIGGQLRELRDRSDAVRRQAGGGMDPAAALVERAVLMARYRDVLAADPGLPPAMMPPGWPRGEARAAFGKAFDALAPLAEARVREVLGRYGESLPPKVEAITTAELAEVGELGPELPV</sequence>
<dbReference type="SUPFAM" id="SSF46785">
    <property type="entry name" value="Winged helix' DNA-binding domain"/>
    <property type="match status" value="1"/>
</dbReference>
<dbReference type="RefSeq" id="WP_345154297.1">
    <property type="nucleotide sequence ID" value="NZ_BAABEO010000034.1"/>
</dbReference>